<gene>
    <name evidence="2" type="ORF">FKW77_009312</name>
</gene>
<dbReference type="SUPFAM" id="SSF52949">
    <property type="entry name" value="Macro domain-like"/>
    <property type="match status" value="1"/>
</dbReference>
<dbReference type="InterPro" id="IPR012664">
    <property type="entry name" value="CHP02452"/>
</dbReference>
<dbReference type="Proteomes" id="UP000316270">
    <property type="component" value="Chromosome 7"/>
</dbReference>
<proteinExistence type="predicted"/>
<reference evidence="2 3" key="1">
    <citation type="submission" date="2019-07" db="EMBL/GenBank/DDBJ databases">
        <title>Finished genome of Venturia effusa.</title>
        <authorList>
            <person name="Young C.A."/>
            <person name="Cox M.P."/>
            <person name="Ganley A.R.D."/>
            <person name="David W.J."/>
        </authorList>
    </citation>
    <scope>NUCLEOTIDE SEQUENCE [LARGE SCALE GENOMIC DNA]</scope>
    <source>
        <strain evidence="3">albino</strain>
    </source>
</reference>
<evidence type="ECO:0000313" key="3">
    <source>
        <dbReference type="Proteomes" id="UP000316270"/>
    </source>
</evidence>
<dbReference type="AlphaFoldDB" id="A0A517L9Y5"/>
<feature type="domain" description="Microbial-type PARG catalytic" evidence="1">
    <location>
        <begin position="58"/>
        <end position="130"/>
    </location>
</feature>
<sequence>MSAPTDQREYRQVRQSNLSQTAKETITVLPSVLSQLPTINAEESTLHLLASLPSLKAESCPGHSSCTVRVIDDDTLDAAIALSKPDAARVVVLNLASDTHAGGGWRNGALAQEESICYRSSLSLSLHQSHYPLPQLGAIYTPSMVVMRTSWTKGHAIMHNTKPEDLPVMSVISLAALRRPKTRSIRNPADRSIVLRYGFENHADRNLTKSKMRLCLRLAGMNGHTRLVLGALGCGAFRNPTEEVAICWREVLQEPEFSGGWWEEIVFAVLDKGSDGDNGARDNDGNFAVFERVLNGLVV</sequence>
<protein>
    <recommendedName>
        <fullName evidence="1">Microbial-type PARG catalytic domain-containing protein</fullName>
    </recommendedName>
</protein>
<dbReference type="Pfam" id="PF10021">
    <property type="entry name" value="PARG_cat_microb"/>
    <property type="match status" value="1"/>
</dbReference>
<dbReference type="EMBL" id="CP042191">
    <property type="protein sequence ID" value="QDS72439.1"/>
    <property type="molecule type" value="Genomic_DNA"/>
</dbReference>
<dbReference type="Gene3D" id="3.40.220.10">
    <property type="entry name" value="Leucine Aminopeptidase, subunit E, domain 1"/>
    <property type="match status" value="1"/>
</dbReference>
<dbReference type="InterPro" id="IPR043472">
    <property type="entry name" value="Macro_dom-like"/>
</dbReference>
<evidence type="ECO:0000313" key="2">
    <source>
        <dbReference type="EMBL" id="QDS72439.1"/>
    </source>
</evidence>
<dbReference type="STRING" id="50376.A0A517L9Y5"/>
<accession>A0A517L9Y5</accession>
<dbReference type="PANTHER" id="PTHR35596:SF1">
    <property type="entry name" value="MICROBIAL-TYPE PARG CATALYTIC DOMAIN-CONTAINING PROTEIN"/>
    <property type="match status" value="1"/>
</dbReference>
<evidence type="ECO:0000259" key="1">
    <source>
        <dbReference type="Pfam" id="PF10021"/>
    </source>
</evidence>
<dbReference type="PANTHER" id="PTHR35596">
    <property type="entry name" value="DUF2263 DOMAIN-CONTAINING PROTEIN"/>
    <property type="match status" value="1"/>
</dbReference>
<organism evidence="2 3">
    <name type="scientific">Venturia effusa</name>
    <dbReference type="NCBI Taxonomy" id="50376"/>
    <lineage>
        <taxon>Eukaryota</taxon>
        <taxon>Fungi</taxon>
        <taxon>Dikarya</taxon>
        <taxon>Ascomycota</taxon>
        <taxon>Pezizomycotina</taxon>
        <taxon>Dothideomycetes</taxon>
        <taxon>Pleosporomycetidae</taxon>
        <taxon>Venturiales</taxon>
        <taxon>Venturiaceae</taxon>
        <taxon>Venturia</taxon>
    </lineage>
</organism>
<name>A0A517L9Y5_9PEZI</name>
<dbReference type="OrthoDB" id="9985428at2759"/>
<dbReference type="NCBIfam" id="TIGR02452">
    <property type="entry name" value="TIGR02452 family protein"/>
    <property type="match status" value="1"/>
</dbReference>
<dbReference type="InterPro" id="IPR019261">
    <property type="entry name" value="PARG_cat_microbial"/>
</dbReference>
<keyword evidence="3" id="KW-1185">Reference proteome</keyword>